<reference evidence="7 8" key="1">
    <citation type="journal article" date="2020" name="Biotechnol. Biofuels">
        <title>New insights from the biogas microbiome by comprehensive genome-resolved metagenomics of nearly 1600 species originating from multiple anaerobic digesters.</title>
        <authorList>
            <person name="Campanaro S."/>
            <person name="Treu L."/>
            <person name="Rodriguez-R L.M."/>
            <person name="Kovalovszki A."/>
            <person name="Ziels R.M."/>
            <person name="Maus I."/>
            <person name="Zhu X."/>
            <person name="Kougias P.G."/>
            <person name="Basile A."/>
            <person name="Luo G."/>
            <person name="Schluter A."/>
            <person name="Konstantinidis K.T."/>
            <person name="Angelidaki I."/>
        </authorList>
    </citation>
    <scope>NUCLEOTIDE SEQUENCE [LARGE SCALE GENOMIC DNA]</scope>
    <source>
        <strain evidence="7">AS06rmzACSIP_421</strain>
    </source>
</reference>
<evidence type="ECO:0000256" key="1">
    <source>
        <dbReference type="ARBA" id="ARBA00004127"/>
    </source>
</evidence>
<feature type="domain" description="DUF1232" evidence="6">
    <location>
        <begin position="8"/>
        <end position="42"/>
    </location>
</feature>
<evidence type="ECO:0000259" key="6">
    <source>
        <dbReference type="Pfam" id="PF06803"/>
    </source>
</evidence>
<comment type="caution">
    <text evidence="7">The sequence shown here is derived from an EMBL/GenBank/DDBJ whole genome shotgun (WGS) entry which is preliminary data.</text>
</comment>
<dbReference type="Proteomes" id="UP000554004">
    <property type="component" value="Unassembled WGS sequence"/>
</dbReference>
<evidence type="ECO:0000256" key="3">
    <source>
        <dbReference type="ARBA" id="ARBA00022989"/>
    </source>
</evidence>
<name>A0A847ETC7_9BACT</name>
<dbReference type="AlphaFoldDB" id="A0A847ETC7"/>
<accession>A0A847ETC7</accession>
<dbReference type="InterPro" id="IPR010652">
    <property type="entry name" value="DUF1232"/>
</dbReference>
<protein>
    <submittedName>
        <fullName evidence="7">DUF1232 domain-containing protein</fullName>
    </submittedName>
</protein>
<gene>
    <name evidence="7" type="ORF">GX618_01515</name>
</gene>
<sequence length="60" mass="6824">MKKFIEKYWLFILSIIYIILPVDLIPDVIPFLGGLDDSALVILSLVKQYIDNKKGKESGV</sequence>
<keyword evidence="2 5" id="KW-0812">Transmembrane</keyword>
<comment type="subcellular location">
    <subcellularLocation>
        <location evidence="1">Endomembrane system</location>
        <topology evidence="1">Multi-pass membrane protein</topology>
    </subcellularLocation>
</comment>
<keyword evidence="3 5" id="KW-1133">Transmembrane helix</keyword>
<evidence type="ECO:0000256" key="5">
    <source>
        <dbReference type="SAM" id="Phobius"/>
    </source>
</evidence>
<evidence type="ECO:0000313" key="7">
    <source>
        <dbReference type="EMBL" id="NLE30936.1"/>
    </source>
</evidence>
<evidence type="ECO:0000256" key="4">
    <source>
        <dbReference type="ARBA" id="ARBA00023136"/>
    </source>
</evidence>
<dbReference type="Pfam" id="PF06803">
    <property type="entry name" value="DUF1232"/>
    <property type="match status" value="1"/>
</dbReference>
<evidence type="ECO:0000313" key="8">
    <source>
        <dbReference type="Proteomes" id="UP000554004"/>
    </source>
</evidence>
<organism evidence="7 8">
    <name type="scientific">Candidatus Dojkabacteria bacterium</name>
    <dbReference type="NCBI Taxonomy" id="2099670"/>
    <lineage>
        <taxon>Bacteria</taxon>
        <taxon>Candidatus Dojkabacteria</taxon>
    </lineage>
</organism>
<keyword evidence="4 5" id="KW-0472">Membrane</keyword>
<proteinExistence type="predicted"/>
<dbReference type="EMBL" id="JAAZAL010000054">
    <property type="protein sequence ID" value="NLE30936.1"/>
    <property type="molecule type" value="Genomic_DNA"/>
</dbReference>
<dbReference type="GO" id="GO:0012505">
    <property type="term" value="C:endomembrane system"/>
    <property type="evidence" value="ECO:0007669"/>
    <property type="project" value="UniProtKB-SubCell"/>
</dbReference>
<evidence type="ECO:0000256" key="2">
    <source>
        <dbReference type="ARBA" id="ARBA00022692"/>
    </source>
</evidence>
<feature type="transmembrane region" description="Helical" evidence="5">
    <location>
        <begin position="7"/>
        <end position="22"/>
    </location>
</feature>